<evidence type="ECO:0000313" key="7">
    <source>
        <dbReference type="EMBL" id="TVX94209.1"/>
    </source>
</evidence>
<keyword evidence="5" id="KW-0175">Coiled coil</keyword>
<dbReference type="GO" id="GO:0009254">
    <property type="term" value="P:peptidoglycan turnover"/>
    <property type="evidence" value="ECO:0007669"/>
    <property type="project" value="TreeGrafter"/>
</dbReference>
<evidence type="ECO:0000256" key="5">
    <source>
        <dbReference type="SAM" id="Coils"/>
    </source>
</evidence>
<dbReference type="GO" id="GO:0008745">
    <property type="term" value="F:N-acetylmuramoyl-L-alanine amidase activity"/>
    <property type="evidence" value="ECO:0007669"/>
    <property type="project" value="UniProtKB-EC"/>
</dbReference>
<evidence type="ECO:0000256" key="4">
    <source>
        <dbReference type="ARBA" id="ARBA00023316"/>
    </source>
</evidence>
<name>A0A559J2V0_9BACL</name>
<feature type="domain" description="N-acetylmuramoyl-L-alanine amidase" evidence="6">
    <location>
        <begin position="8"/>
        <end position="161"/>
    </location>
</feature>
<dbReference type="EMBL" id="VNJK01000001">
    <property type="protein sequence ID" value="TVX94209.1"/>
    <property type="molecule type" value="Genomic_DNA"/>
</dbReference>
<organism evidence="7 8">
    <name type="scientific">Paenibacillus agilis</name>
    <dbReference type="NCBI Taxonomy" id="3020863"/>
    <lineage>
        <taxon>Bacteria</taxon>
        <taxon>Bacillati</taxon>
        <taxon>Bacillota</taxon>
        <taxon>Bacilli</taxon>
        <taxon>Bacillales</taxon>
        <taxon>Paenibacillaceae</taxon>
        <taxon>Paenibacillus</taxon>
    </lineage>
</organism>
<proteinExistence type="predicted"/>
<keyword evidence="8" id="KW-1185">Reference proteome</keyword>
<dbReference type="EC" id="3.5.1.28" evidence="2"/>
<dbReference type="CDD" id="cd06583">
    <property type="entry name" value="PGRP"/>
    <property type="match status" value="1"/>
</dbReference>
<comment type="caution">
    <text evidence="7">The sequence shown here is derived from an EMBL/GenBank/DDBJ whole genome shotgun (WGS) entry which is preliminary data.</text>
</comment>
<dbReference type="GO" id="GO:0071555">
    <property type="term" value="P:cell wall organization"/>
    <property type="evidence" value="ECO:0007669"/>
    <property type="project" value="UniProtKB-KW"/>
</dbReference>
<evidence type="ECO:0000259" key="6">
    <source>
        <dbReference type="SMART" id="SM00644"/>
    </source>
</evidence>
<dbReference type="Proteomes" id="UP000318102">
    <property type="component" value="Unassembled WGS sequence"/>
</dbReference>
<protein>
    <recommendedName>
        <fullName evidence="2">N-acetylmuramoyl-L-alanine amidase</fullName>
        <ecNumber evidence="2">3.5.1.28</ecNumber>
    </recommendedName>
</protein>
<dbReference type="GO" id="GO:0009253">
    <property type="term" value="P:peptidoglycan catabolic process"/>
    <property type="evidence" value="ECO:0007669"/>
    <property type="project" value="InterPro"/>
</dbReference>
<feature type="coiled-coil region" evidence="5">
    <location>
        <begin position="176"/>
        <end position="210"/>
    </location>
</feature>
<dbReference type="RefSeq" id="WP_144991319.1">
    <property type="nucleotide sequence ID" value="NZ_VNJK01000001.1"/>
</dbReference>
<evidence type="ECO:0000256" key="3">
    <source>
        <dbReference type="ARBA" id="ARBA00022801"/>
    </source>
</evidence>
<dbReference type="InterPro" id="IPR036505">
    <property type="entry name" value="Amidase/PGRP_sf"/>
</dbReference>
<dbReference type="PANTHER" id="PTHR30417:SF1">
    <property type="entry name" value="N-ACETYLMURAMOYL-L-ALANINE AMIDASE AMID"/>
    <property type="match status" value="1"/>
</dbReference>
<comment type="catalytic activity">
    <reaction evidence="1">
        <text>Hydrolyzes the link between N-acetylmuramoyl residues and L-amino acid residues in certain cell-wall glycopeptides.</text>
        <dbReference type="EC" id="3.5.1.28"/>
    </reaction>
</comment>
<evidence type="ECO:0000313" key="8">
    <source>
        <dbReference type="Proteomes" id="UP000318102"/>
    </source>
</evidence>
<sequence>MKMVWKGNEYTNSSSRKGQVPSVIVDHISAGTMSSMDSWFTSPNNKVSSAHFGISKRGEIHQYVAIEQAAWAQGITLDKIPNALSPIVRSKPYNPNQYAVSIEHEGMDGDLTEEQFQASVQLHRYIRDYVKRVWGHEILLNRNYVIGHFQVDPVRKANCPGPKFPWVRLYEQLAISAEEEKEMQELRNEVNELKSKLTLAEQRIKQLEQANSLAEIPAWAKASVDKAVRSGTVRDPEHASLDMYRLIVILDRLNLIK</sequence>
<dbReference type="Pfam" id="PF01510">
    <property type="entry name" value="Amidase_2"/>
    <property type="match status" value="1"/>
</dbReference>
<dbReference type="OrthoDB" id="9794294at2"/>
<dbReference type="SMART" id="SM00644">
    <property type="entry name" value="Ami_2"/>
    <property type="match status" value="1"/>
</dbReference>
<keyword evidence="4" id="KW-0961">Cell wall biogenesis/degradation</keyword>
<accession>A0A559J2V0</accession>
<reference evidence="7 8" key="1">
    <citation type="submission" date="2019-07" db="EMBL/GenBank/DDBJ databases">
        <authorList>
            <person name="Kim J."/>
        </authorList>
    </citation>
    <scope>NUCLEOTIDE SEQUENCE [LARGE SCALE GENOMIC DNA]</scope>
    <source>
        <strain evidence="7 8">N4</strain>
    </source>
</reference>
<evidence type="ECO:0000256" key="2">
    <source>
        <dbReference type="ARBA" id="ARBA00011901"/>
    </source>
</evidence>
<keyword evidence="3" id="KW-0378">Hydrolase</keyword>
<dbReference type="InterPro" id="IPR051206">
    <property type="entry name" value="NAMLAA_amidase_2"/>
</dbReference>
<dbReference type="AlphaFoldDB" id="A0A559J2V0"/>
<dbReference type="Gene3D" id="3.40.80.10">
    <property type="entry name" value="Peptidoglycan recognition protein-like"/>
    <property type="match status" value="1"/>
</dbReference>
<gene>
    <name evidence="7" type="ORF">FPZ44_14795</name>
</gene>
<dbReference type="InterPro" id="IPR002502">
    <property type="entry name" value="Amidase_domain"/>
</dbReference>
<evidence type="ECO:0000256" key="1">
    <source>
        <dbReference type="ARBA" id="ARBA00001561"/>
    </source>
</evidence>
<dbReference type="PANTHER" id="PTHR30417">
    <property type="entry name" value="N-ACETYLMURAMOYL-L-ALANINE AMIDASE AMID"/>
    <property type="match status" value="1"/>
</dbReference>
<dbReference type="SUPFAM" id="SSF55846">
    <property type="entry name" value="N-acetylmuramoyl-L-alanine amidase-like"/>
    <property type="match status" value="1"/>
</dbReference>